<feature type="region of interest" description="Disordered" evidence="1">
    <location>
        <begin position="235"/>
        <end position="258"/>
    </location>
</feature>
<protein>
    <submittedName>
        <fullName evidence="3">Solute carrier family 15 member 2</fullName>
    </submittedName>
</protein>
<dbReference type="Gene3D" id="1.20.1250.20">
    <property type="entry name" value="MFS general substrate transporter like domains"/>
    <property type="match status" value="1"/>
</dbReference>
<accession>A0AA35S2D8</accession>
<dbReference type="InterPro" id="IPR036259">
    <property type="entry name" value="MFS_trans_sf"/>
</dbReference>
<evidence type="ECO:0000313" key="4">
    <source>
        <dbReference type="Proteomes" id="UP001174909"/>
    </source>
</evidence>
<keyword evidence="4" id="KW-1185">Reference proteome</keyword>
<organism evidence="3 4">
    <name type="scientific">Geodia barretti</name>
    <name type="common">Barrett's horny sponge</name>
    <dbReference type="NCBI Taxonomy" id="519541"/>
    <lineage>
        <taxon>Eukaryota</taxon>
        <taxon>Metazoa</taxon>
        <taxon>Porifera</taxon>
        <taxon>Demospongiae</taxon>
        <taxon>Heteroscleromorpha</taxon>
        <taxon>Tetractinellida</taxon>
        <taxon>Astrophorina</taxon>
        <taxon>Geodiidae</taxon>
        <taxon>Geodia</taxon>
    </lineage>
</organism>
<keyword evidence="2" id="KW-0472">Membrane</keyword>
<proteinExistence type="predicted"/>
<keyword evidence="2" id="KW-1133">Transmembrane helix</keyword>
<feature type="non-terminal residue" evidence="3">
    <location>
        <position position="1"/>
    </location>
</feature>
<keyword evidence="2" id="KW-0812">Transmembrane</keyword>
<gene>
    <name evidence="3" type="ORF">GBAR_LOCUS12693</name>
</gene>
<dbReference type="AlphaFoldDB" id="A0AA35S2D8"/>
<evidence type="ECO:0000256" key="2">
    <source>
        <dbReference type="SAM" id="Phobius"/>
    </source>
</evidence>
<evidence type="ECO:0000313" key="3">
    <source>
        <dbReference type="EMBL" id="CAI8021378.1"/>
    </source>
</evidence>
<sequence>TLEIISLQQISEKESLPDGGKSSFRVINTVVPESYVNFTLYSKRCNCSLESCGSEVLTQHIPFPTVSDSMQVDPKSSHVLRGAGTTIVQTSIREDSYSVKFRLAEYTLLFWGTLTMKSISSVVELHANSVSRFLQTPNVQHLITAPVSMKALCQAAWLWTVAIGNLFVIIIAEGRIFENQALEFFFFAACIGGVAILFAVMSFFYKYVDLSTYNQLQQEGEGDEVSSDETRALILSHDKEQEQKQSREKNEKGNESEF</sequence>
<feature type="transmembrane region" description="Helical" evidence="2">
    <location>
        <begin position="156"/>
        <end position="172"/>
    </location>
</feature>
<evidence type="ECO:0000256" key="1">
    <source>
        <dbReference type="SAM" id="MobiDB-lite"/>
    </source>
</evidence>
<name>A0AA35S2D8_GEOBA</name>
<reference evidence="3" key="1">
    <citation type="submission" date="2023-03" db="EMBL/GenBank/DDBJ databases">
        <authorList>
            <person name="Steffen K."/>
            <person name="Cardenas P."/>
        </authorList>
    </citation>
    <scope>NUCLEOTIDE SEQUENCE</scope>
</reference>
<dbReference type="Proteomes" id="UP001174909">
    <property type="component" value="Unassembled WGS sequence"/>
</dbReference>
<feature type="transmembrane region" description="Helical" evidence="2">
    <location>
        <begin position="184"/>
        <end position="205"/>
    </location>
</feature>
<comment type="caution">
    <text evidence="3">The sequence shown here is derived from an EMBL/GenBank/DDBJ whole genome shotgun (WGS) entry which is preliminary data.</text>
</comment>
<dbReference type="EMBL" id="CASHTH010001894">
    <property type="protein sequence ID" value="CAI8021378.1"/>
    <property type="molecule type" value="Genomic_DNA"/>
</dbReference>